<organism evidence="1 2">
    <name type="scientific">Caligus rogercresseyi</name>
    <name type="common">Sea louse</name>
    <dbReference type="NCBI Taxonomy" id="217165"/>
    <lineage>
        <taxon>Eukaryota</taxon>
        <taxon>Metazoa</taxon>
        <taxon>Ecdysozoa</taxon>
        <taxon>Arthropoda</taxon>
        <taxon>Crustacea</taxon>
        <taxon>Multicrustacea</taxon>
        <taxon>Hexanauplia</taxon>
        <taxon>Copepoda</taxon>
        <taxon>Siphonostomatoida</taxon>
        <taxon>Caligidae</taxon>
        <taxon>Caligus</taxon>
    </lineage>
</organism>
<keyword evidence="2" id="KW-1185">Reference proteome</keyword>
<dbReference type="EMBL" id="CP045902">
    <property type="protein sequence ID" value="QQP38320.1"/>
    <property type="molecule type" value="Genomic_DNA"/>
</dbReference>
<reference evidence="2" key="1">
    <citation type="submission" date="2021-01" db="EMBL/GenBank/DDBJ databases">
        <title>Caligus Genome Assembly.</title>
        <authorList>
            <person name="Gallardo-Escarate C."/>
        </authorList>
    </citation>
    <scope>NUCLEOTIDE SEQUENCE [LARGE SCALE GENOMIC DNA]</scope>
</reference>
<proteinExistence type="predicted"/>
<dbReference type="AlphaFoldDB" id="A0A7T8JYC7"/>
<evidence type="ECO:0000313" key="2">
    <source>
        <dbReference type="Proteomes" id="UP000595437"/>
    </source>
</evidence>
<accession>A0A7T8JYC7</accession>
<evidence type="ECO:0000313" key="1">
    <source>
        <dbReference type="EMBL" id="QQP38320.1"/>
    </source>
</evidence>
<protein>
    <submittedName>
        <fullName evidence="1">Uncharacterized protein</fullName>
    </submittedName>
</protein>
<dbReference type="Proteomes" id="UP000595437">
    <property type="component" value="Chromosome 13"/>
</dbReference>
<gene>
    <name evidence="1" type="ORF">FKW44_018866</name>
</gene>
<sequence length="84" mass="9012">MRAFPHTADHVPISISAGRRTGAKRSSSGSRMWMRLVISVICNTEGGGGLGSTNEVLAQGVKVARTTSAESLRIFTHSFRLLVK</sequence>
<name>A0A7T8JYC7_CALRO</name>